<dbReference type="EMBL" id="AP028912">
    <property type="protein sequence ID" value="BES93603.1"/>
    <property type="molecule type" value="Genomic_DNA"/>
</dbReference>
<dbReference type="Proteomes" id="UP001307889">
    <property type="component" value="Chromosome 4"/>
</dbReference>
<evidence type="ECO:0000313" key="2">
    <source>
        <dbReference type="EMBL" id="BES93603.1"/>
    </source>
</evidence>
<accession>A0ABN7ANF9</accession>
<feature type="compositionally biased region" description="Basic and acidic residues" evidence="1">
    <location>
        <begin position="1"/>
        <end position="18"/>
    </location>
</feature>
<proteinExistence type="predicted"/>
<sequence length="68" mass="7649">MNGRGLRRDALYRREKCRPPPPAASPARDSRKRRPPTLGPSGPNSRQTRTVARHGHRLLPTQTTDLVI</sequence>
<organism evidence="2 3">
    <name type="scientific">Nesidiocoris tenuis</name>
    <dbReference type="NCBI Taxonomy" id="355587"/>
    <lineage>
        <taxon>Eukaryota</taxon>
        <taxon>Metazoa</taxon>
        <taxon>Ecdysozoa</taxon>
        <taxon>Arthropoda</taxon>
        <taxon>Hexapoda</taxon>
        <taxon>Insecta</taxon>
        <taxon>Pterygota</taxon>
        <taxon>Neoptera</taxon>
        <taxon>Paraneoptera</taxon>
        <taxon>Hemiptera</taxon>
        <taxon>Heteroptera</taxon>
        <taxon>Panheteroptera</taxon>
        <taxon>Cimicomorpha</taxon>
        <taxon>Miridae</taxon>
        <taxon>Dicyphina</taxon>
        <taxon>Nesidiocoris</taxon>
    </lineage>
</organism>
<name>A0ABN7ANF9_9HEMI</name>
<feature type="region of interest" description="Disordered" evidence="1">
    <location>
        <begin position="1"/>
        <end position="68"/>
    </location>
</feature>
<keyword evidence="3" id="KW-1185">Reference proteome</keyword>
<protein>
    <submittedName>
        <fullName evidence="2">Uncharacterized protein</fullName>
    </submittedName>
</protein>
<reference evidence="2 3" key="1">
    <citation type="submission" date="2023-09" db="EMBL/GenBank/DDBJ databases">
        <title>Nesidiocoris tenuis whole genome shotgun sequence.</title>
        <authorList>
            <person name="Shibata T."/>
            <person name="Shimoda M."/>
            <person name="Kobayashi T."/>
            <person name="Uehara T."/>
        </authorList>
    </citation>
    <scope>NUCLEOTIDE SEQUENCE [LARGE SCALE GENOMIC DNA]</scope>
    <source>
        <strain evidence="2 3">Japan</strain>
    </source>
</reference>
<gene>
    <name evidence="2" type="ORF">NTJ_06412</name>
</gene>
<evidence type="ECO:0000313" key="3">
    <source>
        <dbReference type="Proteomes" id="UP001307889"/>
    </source>
</evidence>
<evidence type="ECO:0000256" key="1">
    <source>
        <dbReference type="SAM" id="MobiDB-lite"/>
    </source>
</evidence>